<dbReference type="SUPFAM" id="SSF55729">
    <property type="entry name" value="Acyl-CoA N-acyltransferases (Nat)"/>
    <property type="match status" value="1"/>
</dbReference>
<proteinExistence type="inferred from homology"/>
<feature type="domain" description="N-acetyltransferase" evidence="5">
    <location>
        <begin position="13"/>
        <end position="158"/>
    </location>
</feature>
<dbReference type="Proteomes" id="UP001519287">
    <property type="component" value="Unassembled WGS sequence"/>
</dbReference>
<evidence type="ECO:0000256" key="3">
    <source>
        <dbReference type="ARBA" id="ARBA00022679"/>
    </source>
</evidence>
<dbReference type="EC" id="2.3.1.267" evidence="6"/>
<evidence type="ECO:0000313" key="7">
    <source>
        <dbReference type="Proteomes" id="UP001519287"/>
    </source>
</evidence>
<comment type="caution">
    <text evidence="6">The sequence shown here is derived from an EMBL/GenBank/DDBJ whole genome shotgun (WGS) entry which is preliminary data.</text>
</comment>
<dbReference type="NCBIfam" id="TIGR01575">
    <property type="entry name" value="rimI"/>
    <property type="match status" value="1"/>
</dbReference>
<evidence type="ECO:0000313" key="6">
    <source>
        <dbReference type="EMBL" id="MBP1994999.1"/>
    </source>
</evidence>
<dbReference type="PANTHER" id="PTHR43420:SF44">
    <property type="entry name" value="ACETYLTRANSFERASE YPEA"/>
    <property type="match status" value="1"/>
</dbReference>
<comment type="similarity">
    <text evidence="1">Belongs to the acetyltransferase family. RimI subfamily.</text>
</comment>
<dbReference type="Pfam" id="PF00583">
    <property type="entry name" value="Acetyltransf_1"/>
    <property type="match status" value="1"/>
</dbReference>
<reference evidence="6 7" key="1">
    <citation type="submission" date="2021-03" db="EMBL/GenBank/DDBJ databases">
        <title>Genomic Encyclopedia of Type Strains, Phase IV (KMG-IV): sequencing the most valuable type-strain genomes for metagenomic binning, comparative biology and taxonomic classification.</title>
        <authorList>
            <person name="Goeker M."/>
        </authorList>
    </citation>
    <scope>NUCLEOTIDE SEQUENCE [LARGE SCALE GENOMIC DNA]</scope>
    <source>
        <strain evidence="6 7">DSM 26048</strain>
    </source>
</reference>
<keyword evidence="7" id="KW-1185">Reference proteome</keyword>
<protein>
    <submittedName>
        <fullName evidence="6">Ribosomal-protein-alanine N-acetyltransferase</fullName>
        <ecNumber evidence="6">2.3.1.267</ecNumber>
    </submittedName>
</protein>
<accession>A0ABS4J587</accession>
<evidence type="ECO:0000256" key="1">
    <source>
        <dbReference type="ARBA" id="ARBA00005395"/>
    </source>
</evidence>
<sequence>MEQQQLQESGAYLEFRSMRHDDIPWVCEIEQEAFTTPWTSGAFHNELTNNQFAHYMIMDLGGEVAGYGGMWLIMDEAHITNIALRDKYRGKKLGERLLKELMKTASFLGAQRMTLEVRTSNVRAQRLYDKMGFTSVGVRRGYYTDNREDAIIMWLDLPKYREDSPETDEYSNE</sequence>
<dbReference type="EMBL" id="JAGGLB010000030">
    <property type="protein sequence ID" value="MBP1994999.1"/>
    <property type="molecule type" value="Genomic_DNA"/>
</dbReference>
<evidence type="ECO:0000256" key="4">
    <source>
        <dbReference type="ARBA" id="ARBA00023315"/>
    </source>
</evidence>
<gene>
    <name evidence="6" type="ORF">J2Z66_006641</name>
</gene>
<keyword evidence="3 6" id="KW-0808">Transferase</keyword>
<dbReference type="CDD" id="cd04301">
    <property type="entry name" value="NAT_SF"/>
    <property type="match status" value="1"/>
</dbReference>
<dbReference type="InterPro" id="IPR016181">
    <property type="entry name" value="Acyl_CoA_acyltransferase"/>
</dbReference>
<keyword evidence="4 6" id="KW-0012">Acyltransferase</keyword>
<name>A0ABS4J587_9BACL</name>
<dbReference type="GO" id="GO:0008999">
    <property type="term" value="F:protein-N-terminal-alanine acetyltransferase activity"/>
    <property type="evidence" value="ECO:0007669"/>
    <property type="project" value="UniProtKB-EC"/>
</dbReference>
<keyword evidence="2" id="KW-0963">Cytoplasm</keyword>
<organism evidence="6 7">
    <name type="scientific">Paenibacillus eucommiae</name>
    <dbReference type="NCBI Taxonomy" id="1355755"/>
    <lineage>
        <taxon>Bacteria</taxon>
        <taxon>Bacillati</taxon>
        <taxon>Bacillota</taxon>
        <taxon>Bacilli</taxon>
        <taxon>Bacillales</taxon>
        <taxon>Paenibacillaceae</taxon>
        <taxon>Paenibacillus</taxon>
    </lineage>
</organism>
<dbReference type="PANTHER" id="PTHR43420">
    <property type="entry name" value="ACETYLTRANSFERASE"/>
    <property type="match status" value="1"/>
</dbReference>
<dbReference type="Gene3D" id="3.40.630.30">
    <property type="match status" value="1"/>
</dbReference>
<dbReference type="InterPro" id="IPR006464">
    <property type="entry name" value="AcTrfase_RimI/Ard1"/>
</dbReference>
<dbReference type="InterPro" id="IPR050680">
    <property type="entry name" value="YpeA/RimI_acetyltransf"/>
</dbReference>
<dbReference type="InterPro" id="IPR000182">
    <property type="entry name" value="GNAT_dom"/>
</dbReference>
<dbReference type="PROSITE" id="PS51186">
    <property type="entry name" value="GNAT"/>
    <property type="match status" value="1"/>
</dbReference>
<evidence type="ECO:0000259" key="5">
    <source>
        <dbReference type="PROSITE" id="PS51186"/>
    </source>
</evidence>
<evidence type="ECO:0000256" key="2">
    <source>
        <dbReference type="ARBA" id="ARBA00022490"/>
    </source>
</evidence>